<dbReference type="AlphaFoldDB" id="A0A934IBX4"/>
<dbReference type="RefSeq" id="WP_198734418.1">
    <property type="nucleotide sequence ID" value="NZ_JAEINH010000011.1"/>
</dbReference>
<name>A0A934IBX4_9MICO</name>
<comment type="caution">
    <text evidence="2">The sequence shown here is derived from an EMBL/GenBank/DDBJ whole genome shotgun (WGS) entry which is preliminary data.</text>
</comment>
<feature type="domain" description="Septum formation-related" evidence="1">
    <location>
        <begin position="39"/>
        <end position="132"/>
    </location>
</feature>
<gene>
    <name evidence="2" type="ORF">JAV76_12585</name>
</gene>
<reference evidence="2" key="1">
    <citation type="submission" date="2020-12" db="EMBL/GenBank/DDBJ databases">
        <title>Sanguibacter suaedae sp. nov., isolated from Suaeda aralocaspica.</title>
        <authorList>
            <person name="Ma Q."/>
        </authorList>
    </citation>
    <scope>NUCLEOTIDE SEQUENCE</scope>
    <source>
        <strain evidence="2">YZGR15</strain>
    </source>
</reference>
<sequence>MFLAAATTALVLLLRPDLDPVAVDVESPTEVSAQQVVMGSCIEALPADGDVATVTVVPCDEEHDAQVVAAEELDGDEFPGDGAVREDTARVCTVDDLTLPDGDVPELELSVWVPSEASWDDGDRTGLCLASVSRGSLTVSLLD</sequence>
<organism evidence="2 3">
    <name type="scientific">Sanguibacter suaedae</name>
    <dbReference type="NCBI Taxonomy" id="2795737"/>
    <lineage>
        <taxon>Bacteria</taxon>
        <taxon>Bacillati</taxon>
        <taxon>Actinomycetota</taxon>
        <taxon>Actinomycetes</taxon>
        <taxon>Micrococcales</taxon>
        <taxon>Sanguibacteraceae</taxon>
        <taxon>Sanguibacter</taxon>
    </lineage>
</organism>
<evidence type="ECO:0000313" key="3">
    <source>
        <dbReference type="Proteomes" id="UP000602087"/>
    </source>
</evidence>
<protein>
    <submittedName>
        <fullName evidence="2">Septum formation family protein</fullName>
    </submittedName>
</protein>
<evidence type="ECO:0000313" key="2">
    <source>
        <dbReference type="EMBL" id="MBI9115850.1"/>
    </source>
</evidence>
<accession>A0A934IBX4</accession>
<dbReference type="Pfam" id="PF13845">
    <property type="entry name" value="Septum_form"/>
    <property type="match status" value="1"/>
</dbReference>
<evidence type="ECO:0000259" key="1">
    <source>
        <dbReference type="Pfam" id="PF13845"/>
    </source>
</evidence>
<dbReference type="Proteomes" id="UP000602087">
    <property type="component" value="Unassembled WGS sequence"/>
</dbReference>
<proteinExistence type="predicted"/>
<keyword evidence="3" id="KW-1185">Reference proteome</keyword>
<dbReference type="InterPro" id="IPR026004">
    <property type="entry name" value="Septum_form"/>
</dbReference>
<dbReference type="EMBL" id="JAEINH010000011">
    <property type="protein sequence ID" value="MBI9115850.1"/>
    <property type="molecule type" value="Genomic_DNA"/>
</dbReference>